<dbReference type="InterPro" id="IPR000620">
    <property type="entry name" value="EamA_dom"/>
</dbReference>
<keyword evidence="4" id="KW-1185">Reference proteome</keyword>
<feature type="transmembrane region" description="Helical" evidence="1">
    <location>
        <begin position="158"/>
        <end position="178"/>
    </location>
</feature>
<gene>
    <name evidence="3" type="ORF">C7379_11859</name>
</gene>
<keyword evidence="1" id="KW-0812">Transmembrane</keyword>
<dbReference type="AlphaFoldDB" id="A0A2U0U1N6"/>
<evidence type="ECO:0000313" key="4">
    <source>
        <dbReference type="Proteomes" id="UP000245870"/>
    </source>
</evidence>
<evidence type="ECO:0000256" key="1">
    <source>
        <dbReference type="SAM" id="Phobius"/>
    </source>
</evidence>
<evidence type="ECO:0000259" key="2">
    <source>
        <dbReference type="Pfam" id="PF00892"/>
    </source>
</evidence>
<comment type="caution">
    <text evidence="3">The sequence shown here is derived from an EMBL/GenBank/DDBJ whole genome shotgun (WGS) entry which is preliminary data.</text>
</comment>
<dbReference type="PANTHER" id="PTHR22911">
    <property type="entry name" value="ACYL-MALONYL CONDENSING ENZYME-RELATED"/>
    <property type="match status" value="1"/>
</dbReference>
<dbReference type="RefSeq" id="WP_116617093.1">
    <property type="nucleotide sequence ID" value="NZ_QENY01000018.1"/>
</dbReference>
<reference evidence="3 4" key="1">
    <citation type="submission" date="2018-05" db="EMBL/GenBank/DDBJ databases">
        <title>Genomic Encyclopedia of Type Strains, Phase IV (KMG-IV): sequencing the most valuable type-strain genomes for metagenomic binning, comparative biology and taxonomic classification.</title>
        <authorList>
            <person name="Goeker M."/>
        </authorList>
    </citation>
    <scope>NUCLEOTIDE SEQUENCE [LARGE SCALE GENOMIC DNA]</scope>
    <source>
        <strain evidence="3 4">DSM 100333</strain>
    </source>
</reference>
<dbReference type="EMBL" id="QENY01000018">
    <property type="protein sequence ID" value="PVX50177.1"/>
    <property type="molecule type" value="Genomic_DNA"/>
</dbReference>
<name>A0A2U0U1N6_9BACT</name>
<feature type="transmembrane region" description="Helical" evidence="1">
    <location>
        <begin position="74"/>
        <end position="93"/>
    </location>
</feature>
<feature type="transmembrane region" description="Helical" evidence="1">
    <location>
        <begin position="229"/>
        <end position="248"/>
    </location>
</feature>
<feature type="domain" description="EamA" evidence="2">
    <location>
        <begin position="2"/>
        <end position="143"/>
    </location>
</feature>
<dbReference type="InterPro" id="IPR037185">
    <property type="entry name" value="EmrE-like"/>
</dbReference>
<accession>A0A2U0U1N6</accession>
<dbReference type="SUPFAM" id="SSF103481">
    <property type="entry name" value="Multidrug resistance efflux transporter EmrE"/>
    <property type="match status" value="2"/>
</dbReference>
<proteinExistence type="predicted"/>
<feature type="transmembrane region" description="Helical" evidence="1">
    <location>
        <begin position="127"/>
        <end position="146"/>
    </location>
</feature>
<keyword evidence="1" id="KW-0472">Membrane</keyword>
<evidence type="ECO:0000313" key="3">
    <source>
        <dbReference type="EMBL" id="PVX50177.1"/>
    </source>
</evidence>
<feature type="transmembrane region" description="Helical" evidence="1">
    <location>
        <begin position="30"/>
        <end position="53"/>
    </location>
</feature>
<keyword evidence="1" id="KW-1133">Transmembrane helix</keyword>
<protein>
    <submittedName>
        <fullName evidence="3">Putative membrane protein</fullName>
    </submittedName>
</protein>
<dbReference type="OrthoDB" id="1003630at2"/>
<dbReference type="GO" id="GO:0016020">
    <property type="term" value="C:membrane"/>
    <property type="evidence" value="ECO:0007669"/>
    <property type="project" value="InterPro"/>
</dbReference>
<organism evidence="3 4">
    <name type="scientific">Hallella colorans</name>
    <dbReference type="NCBI Taxonomy" id="1703337"/>
    <lineage>
        <taxon>Bacteria</taxon>
        <taxon>Pseudomonadati</taxon>
        <taxon>Bacteroidota</taxon>
        <taxon>Bacteroidia</taxon>
        <taxon>Bacteroidales</taxon>
        <taxon>Prevotellaceae</taxon>
        <taxon>Hallella</taxon>
    </lineage>
</organism>
<feature type="transmembrane region" description="Helical" evidence="1">
    <location>
        <begin position="287"/>
        <end position="304"/>
    </location>
</feature>
<feature type="transmembrane region" description="Helical" evidence="1">
    <location>
        <begin position="254"/>
        <end position="278"/>
    </location>
</feature>
<sequence length="305" mass="34178">MWLILAFLSAALLGFYDSFKKKSLTGNAVIPVLFLNTVFSSLIFLPFIIISMMSHQLDGSIFHVPCIGWETHKYIILKSIIVLSSWALGYIGLKHLPLTIVGPINATRPVMVLIGALLVFGETLNGWQWAGVSLAVMSFFMLSRSGKREGINFKSNRWIYFVVLAAILGAISGLYDKFLMAAPKDGGVGIDHMAVQSWYNLYQMLMMLIVLFVFWWPKRQSDSVFRWDWSIVGISVFLCAADFLYFYALSLPDAMISIVSMVRRGSVIVSFLFGAIVFRERNLKAKAADLALVLLGMVLLYIGSR</sequence>
<dbReference type="Pfam" id="PF00892">
    <property type="entry name" value="EamA"/>
    <property type="match status" value="1"/>
</dbReference>
<dbReference type="Proteomes" id="UP000245870">
    <property type="component" value="Unassembled WGS sequence"/>
</dbReference>
<feature type="transmembrane region" description="Helical" evidence="1">
    <location>
        <begin position="198"/>
        <end position="217"/>
    </location>
</feature>
<dbReference type="PANTHER" id="PTHR22911:SF137">
    <property type="entry name" value="SOLUTE CARRIER FAMILY 35 MEMBER G2-RELATED"/>
    <property type="match status" value="1"/>
</dbReference>